<name>A0A8T9CK33_9HELO</name>
<dbReference type="Proteomes" id="UP000469558">
    <property type="component" value="Unassembled WGS sequence"/>
</dbReference>
<evidence type="ECO:0000256" key="1">
    <source>
        <dbReference type="ARBA" id="ARBA00004141"/>
    </source>
</evidence>
<keyword evidence="3 7" id="KW-1133">Transmembrane helix</keyword>
<comment type="subcellular location">
    <subcellularLocation>
        <location evidence="1">Membrane</location>
        <topology evidence="1">Multi-pass membrane protein</topology>
    </subcellularLocation>
</comment>
<accession>A0A8T9CK33</accession>
<feature type="transmembrane region" description="Helical" evidence="7">
    <location>
        <begin position="297"/>
        <end position="315"/>
    </location>
</feature>
<sequence>MAPYSPLNVQQQRHIAARVQAAIMSPTTSTIMITVVGVAFVMITAFSMASLLGDFLDKTILSGPKMPMVYQPHSQHAVEQGSKLTKRGLVSPTTSELLYNSIGFGIPAYLFFCLRISNRLWVMRNLRSEDYMMIFAMGFYTSLLFFINYSSTYATNLYPPEQAAAIFANPQDVADRIYGSKLVIPLEQSMLASTWLVKMCIWFFISRIADYTIYKKPMRILLWYIIFGYLAIQVSYFAILCKPFSQYWAMPVINPQCTTYEYYSIIQMSFNISSDFGLVCIPLWITHKVQLPLNRKFLVAIPFSMALVTILYYNFASPQTTTYQLWYIRESSVSIWVGNIICTWQLFQKIFKLRTFDSAHAGIQAEASPAWTPRSANWRTKLRNAWSTRGGAGSGATRDMSGSAGTTTTMDTVEREKRDAVGEAREFHNRQRTTTTLMSLRRDDDDATQAIEYRKRFDIS</sequence>
<dbReference type="Pfam" id="PF20684">
    <property type="entry name" value="Fung_rhodopsin"/>
    <property type="match status" value="1"/>
</dbReference>
<feature type="transmembrane region" description="Helical" evidence="7">
    <location>
        <begin position="221"/>
        <end position="240"/>
    </location>
</feature>
<keyword evidence="2 7" id="KW-0812">Transmembrane</keyword>
<evidence type="ECO:0000259" key="8">
    <source>
        <dbReference type="Pfam" id="PF20684"/>
    </source>
</evidence>
<feature type="transmembrane region" description="Helical" evidence="7">
    <location>
        <begin position="190"/>
        <end position="209"/>
    </location>
</feature>
<comment type="caution">
    <text evidence="9">The sequence shown here is derived from an EMBL/GenBank/DDBJ whole genome shotgun (WGS) entry which is preliminary data.</text>
</comment>
<gene>
    <name evidence="9" type="ORF">LSUE1_G000106</name>
</gene>
<feature type="domain" description="Rhodopsin" evidence="8">
    <location>
        <begin position="114"/>
        <end position="310"/>
    </location>
</feature>
<feature type="transmembrane region" description="Helical" evidence="7">
    <location>
        <begin position="31"/>
        <end position="52"/>
    </location>
</feature>
<proteinExistence type="inferred from homology"/>
<evidence type="ECO:0000256" key="4">
    <source>
        <dbReference type="ARBA" id="ARBA00023136"/>
    </source>
</evidence>
<protein>
    <recommendedName>
        <fullName evidence="8">Rhodopsin domain-containing protein</fullName>
    </recommendedName>
</protein>
<keyword evidence="4 7" id="KW-0472">Membrane</keyword>
<organism evidence="9 10">
    <name type="scientific">Lachnellula suecica</name>
    <dbReference type="NCBI Taxonomy" id="602035"/>
    <lineage>
        <taxon>Eukaryota</taxon>
        <taxon>Fungi</taxon>
        <taxon>Dikarya</taxon>
        <taxon>Ascomycota</taxon>
        <taxon>Pezizomycotina</taxon>
        <taxon>Leotiomycetes</taxon>
        <taxon>Helotiales</taxon>
        <taxon>Lachnaceae</taxon>
        <taxon>Lachnellula</taxon>
    </lineage>
</organism>
<comment type="similarity">
    <text evidence="5">Belongs to the SAT4 family.</text>
</comment>
<feature type="transmembrane region" description="Helical" evidence="7">
    <location>
        <begin position="327"/>
        <end position="347"/>
    </location>
</feature>
<dbReference type="PANTHER" id="PTHR33048">
    <property type="entry name" value="PTH11-LIKE INTEGRAL MEMBRANE PROTEIN (AFU_ORTHOLOGUE AFUA_5G11245)"/>
    <property type="match status" value="1"/>
</dbReference>
<keyword evidence="10" id="KW-1185">Reference proteome</keyword>
<dbReference type="EMBL" id="QGMK01000001">
    <property type="protein sequence ID" value="TVY85566.1"/>
    <property type="molecule type" value="Genomic_DNA"/>
</dbReference>
<feature type="transmembrane region" description="Helical" evidence="7">
    <location>
        <begin position="97"/>
        <end position="118"/>
    </location>
</feature>
<evidence type="ECO:0000256" key="2">
    <source>
        <dbReference type="ARBA" id="ARBA00022692"/>
    </source>
</evidence>
<dbReference type="OrthoDB" id="3903189at2759"/>
<evidence type="ECO:0000256" key="6">
    <source>
        <dbReference type="SAM" id="MobiDB-lite"/>
    </source>
</evidence>
<dbReference type="InterPro" id="IPR049326">
    <property type="entry name" value="Rhodopsin_dom_fungi"/>
</dbReference>
<dbReference type="AlphaFoldDB" id="A0A8T9CK33"/>
<dbReference type="InterPro" id="IPR052337">
    <property type="entry name" value="SAT4-like"/>
</dbReference>
<dbReference type="PANTHER" id="PTHR33048:SF110">
    <property type="entry name" value="UBID FAMILY DECARBOXYLASE"/>
    <property type="match status" value="1"/>
</dbReference>
<feature type="region of interest" description="Disordered" evidence="6">
    <location>
        <begin position="388"/>
        <end position="410"/>
    </location>
</feature>
<evidence type="ECO:0000313" key="10">
    <source>
        <dbReference type="Proteomes" id="UP000469558"/>
    </source>
</evidence>
<evidence type="ECO:0000256" key="3">
    <source>
        <dbReference type="ARBA" id="ARBA00022989"/>
    </source>
</evidence>
<evidence type="ECO:0000256" key="7">
    <source>
        <dbReference type="SAM" id="Phobius"/>
    </source>
</evidence>
<feature type="transmembrane region" description="Helical" evidence="7">
    <location>
        <begin position="130"/>
        <end position="149"/>
    </location>
</feature>
<dbReference type="GO" id="GO:0016020">
    <property type="term" value="C:membrane"/>
    <property type="evidence" value="ECO:0007669"/>
    <property type="project" value="UniProtKB-SubCell"/>
</dbReference>
<reference evidence="9 10" key="1">
    <citation type="submission" date="2018-05" db="EMBL/GenBank/DDBJ databases">
        <title>Genome sequencing and assembly of the regulated plant pathogen Lachnellula willkommii and related sister species for the development of diagnostic species identification markers.</title>
        <authorList>
            <person name="Giroux E."/>
            <person name="Bilodeau G."/>
        </authorList>
    </citation>
    <scope>NUCLEOTIDE SEQUENCE [LARGE SCALE GENOMIC DNA]</scope>
    <source>
        <strain evidence="9 10">CBS 268.59</strain>
    </source>
</reference>
<evidence type="ECO:0000256" key="5">
    <source>
        <dbReference type="ARBA" id="ARBA00038359"/>
    </source>
</evidence>
<evidence type="ECO:0000313" key="9">
    <source>
        <dbReference type="EMBL" id="TVY85566.1"/>
    </source>
</evidence>